<dbReference type="SUPFAM" id="SSF50104">
    <property type="entry name" value="Translation proteins SH3-like domain"/>
    <property type="match status" value="1"/>
</dbReference>
<dbReference type="Proteomes" id="UP000009046">
    <property type="component" value="Unassembled WGS sequence"/>
</dbReference>
<dbReference type="KEGG" id="phu:Phum_PHUM488460"/>
<proteinExistence type="inferred from homology"/>
<dbReference type="InParanoid" id="E0VWL0"/>
<keyword evidence="2 6" id="KW-0689">Ribosomal protein</keyword>
<evidence type="ECO:0000256" key="5">
    <source>
        <dbReference type="ARBA" id="ARBA00035359"/>
    </source>
</evidence>
<dbReference type="InterPro" id="IPR038657">
    <property type="entry name" value="Ribosomal_bL19_sf"/>
</dbReference>
<accession>E0VWL0</accession>
<evidence type="ECO:0000313" key="6">
    <source>
        <dbReference type="EMBL" id="EEB17766.1"/>
    </source>
</evidence>
<dbReference type="PRINTS" id="PR00061">
    <property type="entry name" value="RIBOSOMALL19"/>
</dbReference>
<dbReference type="EnsemblMetazoa" id="PHUM488460-RA">
    <property type="protein sequence ID" value="PHUM488460-PA"/>
    <property type="gene ID" value="PHUM488460"/>
</dbReference>
<dbReference type="Gene3D" id="2.30.30.790">
    <property type="match status" value="1"/>
</dbReference>
<evidence type="ECO:0000256" key="2">
    <source>
        <dbReference type="ARBA" id="ARBA00022980"/>
    </source>
</evidence>
<organism>
    <name type="scientific">Pediculus humanus subsp. corporis</name>
    <name type="common">Body louse</name>
    <dbReference type="NCBI Taxonomy" id="121224"/>
    <lineage>
        <taxon>Eukaryota</taxon>
        <taxon>Metazoa</taxon>
        <taxon>Ecdysozoa</taxon>
        <taxon>Arthropoda</taxon>
        <taxon>Hexapoda</taxon>
        <taxon>Insecta</taxon>
        <taxon>Pterygota</taxon>
        <taxon>Neoptera</taxon>
        <taxon>Paraneoptera</taxon>
        <taxon>Psocodea</taxon>
        <taxon>Troctomorpha</taxon>
        <taxon>Phthiraptera</taxon>
        <taxon>Anoplura</taxon>
        <taxon>Pediculidae</taxon>
        <taxon>Pediculus</taxon>
    </lineage>
</organism>
<dbReference type="Pfam" id="PF01245">
    <property type="entry name" value="Ribosomal_L19"/>
    <property type="match status" value="1"/>
</dbReference>
<dbReference type="GO" id="GO:0006412">
    <property type="term" value="P:translation"/>
    <property type="evidence" value="ECO:0007669"/>
    <property type="project" value="InterPro"/>
</dbReference>
<dbReference type="EMBL" id="DS235822">
    <property type="protein sequence ID" value="EEB17766.1"/>
    <property type="molecule type" value="Genomic_DNA"/>
</dbReference>
<dbReference type="GO" id="GO:0003735">
    <property type="term" value="F:structural constituent of ribosome"/>
    <property type="evidence" value="ECO:0007669"/>
    <property type="project" value="InterPro"/>
</dbReference>
<dbReference type="EMBL" id="AAZO01005918">
    <property type="status" value="NOT_ANNOTATED_CDS"/>
    <property type="molecule type" value="Genomic_DNA"/>
</dbReference>
<dbReference type="GO" id="GO:0005762">
    <property type="term" value="C:mitochondrial large ribosomal subunit"/>
    <property type="evidence" value="ECO:0007669"/>
    <property type="project" value="TreeGrafter"/>
</dbReference>
<dbReference type="RefSeq" id="XP_002430504.1">
    <property type="nucleotide sequence ID" value="XM_002430459.1"/>
</dbReference>
<gene>
    <name evidence="7" type="primary">8231457</name>
    <name evidence="6" type="ORF">Phum_PHUM488460</name>
</gene>
<reference evidence="6" key="2">
    <citation type="submission" date="2007-04" db="EMBL/GenBank/DDBJ databases">
        <title>The genome of the human body louse.</title>
        <authorList>
            <consortium name="The Human Body Louse Genome Consortium"/>
            <person name="Kirkness E."/>
            <person name="Walenz B."/>
            <person name="Hass B."/>
            <person name="Bruggner R."/>
            <person name="Strausberg R."/>
        </authorList>
    </citation>
    <scope>NUCLEOTIDE SEQUENCE</scope>
    <source>
        <strain evidence="6">USDA</strain>
    </source>
</reference>
<dbReference type="eggNOG" id="KOG1698">
    <property type="taxonomic scope" value="Eukaryota"/>
</dbReference>
<dbReference type="OMA" id="IHEIQVV"/>
<protein>
    <recommendedName>
        <fullName evidence="4">Large ribosomal subunit protein bL19m</fullName>
    </recommendedName>
    <alternativeName>
        <fullName evidence="5">39S ribosomal protein L19, mitochondrial</fullName>
    </alternativeName>
</protein>
<evidence type="ECO:0000313" key="7">
    <source>
        <dbReference type="EnsemblMetazoa" id="PHUM488460-PA"/>
    </source>
</evidence>
<dbReference type="InterPro" id="IPR008991">
    <property type="entry name" value="Translation_prot_SH3-like_sf"/>
</dbReference>
<sequence>MYRITNFFYLYILAIKKPFSTVPNETVVKENEQKSLPEFENFRHVYQDFLPSPIVKFRNPIREKLERRDMIRRRSAINIPEFYVGTIMAVTSSNEHASEKLTKFVGICIWKYFQGLRSKFILRNIVENTGVEVLYSLYSPLIQKIEVLKLEKRLDEELFYLRDAPNEYSEIPFDFQPVYRDETLPVPINTTKVKINPRPWLQRYERMNLKGVELPELPEKFYIRAKEVAEPWKEYDLMDEYRKTTPEEEQKDIFLEVCESLKTLSSKQKIEKRKKTVKTQSKSTKQLF</sequence>
<dbReference type="AlphaFoldDB" id="E0VWL0"/>
<keyword evidence="3" id="KW-0687">Ribonucleoprotein</keyword>
<evidence type="ECO:0000256" key="4">
    <source>
        <dbReference type="ARBA" id="ARBA00035288"/>
    </source>
</evidence>
<dbReference type="GeneID" id="8231457"/>
<dbReference type="InterPro" id="IPR001857">
    <property type="entry name" value="Ribosomal_bL19"/>
</dbReference>
<name>E0VWL0_PEDHC</name>
<reference evidence="7" key="3">
    <citation type="submission" date="2020-05" db="UniProtKB">
        <authorList>
            <consortium name="EnsemblMetazoa"/>
        </authorList>
    </citation>
    <scope>IDENTIFICATION</scope>
    <source>
        <strain evidence="7">USDA</strain>
    </source>
</reference>
<dbReference type="OrthoDB" id="432645at2759"/>
<dbReference type="STRING" id="121224.E0VWL0"/>
<dbReference type="HOGENOM" id="CLU_076988_0_0_1"/>
<evidence type="ECO:0000256" key="3">
    <source>
        <dbReference type="ARBA" id="ARBA00023274"/>
    </source>
</evidence>
<reference evidence="6" key="1">
    <citation type="submission" date="2007-04" db="EMBL/GenBank/DDBJ databases">
        <title>Annotation of Pediculus humanus corporis strain USDA.</title>
        <authorList>
            <person name="Kirkness E."/>
            <person name="Hannick L."/>
            <person name="Hass B."/>
            <person name="Bruggner R."/>
            <person name="Lawson D."/>
            <person name="Bidwell S."/>
            <person name="Joardar V."/>
            <person name="Caler E."/>
            <person name="Walenz B."/>
            <person name="Inman J."/>
            <person name="Schobel S."/>
            <person name="Galinsky K."/>
            <person name="Amedeo P."/>
            <person name="Strausberg R."/>
        </authorList>
    </citation>
    <scope>NUCLEOTIDE SEQUENCE</scope>
    <source>
        <strain evidence="6">USDA</strain>
    </source>
</reference>
<evidence type="ECO:0000313" key="8">
    <source>
        <dbReference type="Proteomes" id="UP000009046"/>
    </source>
</evidence>
<dbReference type="VEuPathDB" id="VectorBase:PHUM488460"/>
<keyword evidence="8" id="KW-1185">Reference proteome</keyword>
<dbReference type="FunCoup" id="E0VWL0">
    <property type="interactions" value="788"/>
</dbReference>
<dbReference type="PANTHER" id="PTHR15680:SF9">
    <property type="entry name" value="LARGE RIBOSOMAL SUBUNIT PROTEIN BL19M"/>
    <property type="match status" value="1"/>
</dbReference>
<comment type="similarity">
    <text evidence="1">Belongs to the bacterial ribosomal protein bL19 family.</text>
</comment>
<evidence type="ECO:0000256" key="1">
    <source>
        <dbReference type="ARBA" id="ARBA00005781"/>
    </source>
</evidence>
<dbReference type="CTD" id="8231457"/>
<dbReference type="PANTHER" id="PTHR15680">
    <property type="entry name" value="RIBOSOMAL PROTEIN L19"/>
    <property type="match status" value="1"/>
</dbReference>